<proteinExistence type="predicted"/>
<accession>A0A1X6MJ17</accession>
<keyword evidence="3" id="KW-1185">Reference proteome</keyword>
<dbReference type="Proteomes" id="UP000194127">
    <property type="component" value="Unassembled WGS sequence"/>
</dbReference>
<evidence type="ECO:0000256" key="1">
    <source>
        <dbReference type="SAM" id="SignalP"/>
    </source>
</evidence>
<gene>
    <name evidence="2" type="ORF">POSPLADRAFT_1062576</name>
</gene>
<sequence length="244" mass="26039">MAASAALLLLASAPATGRSSPFCAAGCLRVHAARSRLACGHDSCVGEHAVLRLRRRYIDFGEAAALVSGGGAPLADTKATWRLLGMLKRSPRSGLPRRAKLVSSMAWRAAIGTGSTDSSMAPCAQRALAAYISCVCAGTMPLTCGALAYRRVQCGGKTLFWSRGTALWATCPADDGQRVVSQGLLDVGSCFTHDVERISPSFRVKVSCCGHLTRPWSRPGRAARDTHSWDFEAQCQRFARRPLD</sequence>
<dbReference type="GeneID" id="36326479"/>
<protein>
    <submittedName>
        <fullName evidence="2">Uncharacterized protein</fullName>
    </submittedName>
</protein>
<feature type="signal peptide" evidence="1">
    <location>
        <begin position="1"/>
        <end position="19"/>
    </location>
</feature>
<dbReference type="AlphaFoldDB" id="A0A1X6MJ17"/>
<reference evidence="2 3" key="1">
    <citation type="submission" date="2017-04" db="EMBL/GenBank/DDBJ databases">
        <title>Genome Sequence of the Model Brown-Rot Fungus Postia placenta SB12.</title>
        <authorList>
            <consortium name="DOE Joint Genome Institute"/>
            <person name="Gaskell J."/>
            <person name="Kersten P."/>
            <person name="Larrondo L.F."/>
            <person name="Canessa P."/>
            <person name="Martinez D."/>
            <person name="Hibbett D."/>
            <person name="Schmoll M."/>
            <person name="Kubicek C.P."/>
            <person name="Martinez A.T."/>
            <person name="Yadav J."/>
            <person name="Master E."/>
            <person name="Magnuson J.K."/>
            <person name="James T."/>
            <person name="Yaver D."/>
            <person name="Berka R."/>
            <person name="Labutti K."/>
            <person name="Lipzen A."/>
            <person name="Aerts A."/>
            <person name="Barry K."/>
            <person name="Henrissat B."/>
            <person name="Blanchette R."/>
            <person name="Grigoriev I."/>
            <person name="Cullen D."/>
        </authorList>
    </citation>
    <scope>NUCLEOTIDE SEQUENCE [LARGE SCALE GENOMIC DNA]</scope>
    <source>
        <strain evidence="2 3">MAD-698-R-SB12</strain>
    </source>
</reference>
<feature type="chain" id="PRO_5010867076" evidence="1">
    <location>
        <begin position="20"/>
        <end position="244"/>
    </location>
</feature>
<dbReference type="EMBL" id="KZ110613">
    <property type="protein sequence ID" value="OSX56414.1"/>
    <property type="molecule type" value="Genomic_DNA"/>
</dbReference>
<evidence type="ECO:0000313" key="2">
    <source>
        <dbReference type="EMBL" id="OSX56414.1"/>
    </source>
</evidence>
<evidence type="ECO:0000313" key="3">
    <source>
        <dbReference type="Proteomes" id="UP000194127"/>
    </source>
</evidence>
<organism evidence="2 3">
    <name type="scientific">Postia placenta MAD-698-R-SB12</name>
    <dbReference type="NCBI Taxonomy" id="670580"/>
    <lineage>
        <taxon>Eukaryota</taxon>
        <taxon>Fungi</taxon>
        <taxon>Dikarya</taxon>
        <taxon>Basidiomycota</taxon>
        <taxon>Agaricomycotina</taxon>
        <taxon>Agaricomycetes</taxon>
        <taxon>Polyporales</taxon>
        <taxon>Adustoporiaceae</taxon>
        <taxon>Rhodonia</taxon>
    </lineage>
</organism>
<dbReference type="RefSeq" id="XP_024333208.1">
    <property type="nucleotide sequence ID" value="XM_024481529.1"/>
</dbReference>
<name>A0A1X6MJ17_9APHY</name>
<keyword evidence="1" id="KW-0732">Signal</keyword>